<dbReference type="SUPFAM" id="SSF69318">
    <property type="entry name" value="Integrin alpha N-terminal domain"/>
    <property type="match status" value="1"/>
</dbReference>
<reference evidence="10 11" key="1">
    <citation type="submission" date="2018-11" db="EMBL/GenBank/DDBJ databases">
        <title>Sequencing the genomes of 1000 actinobacteria strains.</title>
        <authorList>
            <person name="Klenk H.-P."/>
        </authorList>
    </citation>
    <scope>NUCLEOTIDE SEQUENCE [LARGE SCALE GENOMIC DNA]</scope>
    <source>
        <strain evidence="10 11">DSM 14418</strain>
    </source>
</reference>
<evidence type="ECO:0000256" key="6">
    <source>
        <dbReference type="RuleBase" id="RU003355"/>
    </source>
</evidence>
<keyword evidence="3 5" id="KW-0378">Hydrolase</keyword>
<dbReference type="PROSITE" id="PS00138">
    <property type="entry name" value="SUBTILASE_SER"/>
    <property type="match status" value="1"/>
</dbReference>
<dbReference type="PANTHER" id="PTHR43806:SF11">
    <property type="entry name" value="CEREVISIN-RELATED"/>
    <property type="match status" value="1"/>
</dbReference>
<feature type="domain" description="Inhibitor I9" evidence="9">
    <location>
        <begin position="64"/>
        <end position="100"/>
    </location>
</feature>
<proteinExistence type="inferred from homology"/>
<dbReference type="FunFam" id="3.40.50.200:FF:000014">
    <property type="entry name" value="Proteinase K"/>
    <property type="match status" value="1"/>
</dbReference>
<dbReference type="SUPFAM" id="SSF52743">
    <property type="entry name" value="Subtilisin-like"/>
    <property type="match status" value="1"/>
</dbReference>
<dbReference type="InterPro" id="IPR000209">
    <property type="entry name" value="Peptidase_S8/S53_dom"/>
</dbReference>
<feature type="active site" description="Charge relay system" evidence="5">
    <location>
        <position position="348"/>
    </location>
</feature>
<dbReference type="Pfam" id="PF05922">
    <property type="entry name" value="Inhibitor_I9"/>
    <property type="match status" value="1"/>
</dbReference>
<dbReference type="PANTHER" id="PTHR43806">
    <property type="entry name" value="PEPTIDASE S8"/>
    <property type="match status" value="1"/>
</dbReference>
<evidence type="ECO:0000256" key="3">
    <source>
        <dbReference type="ARBA" id="ARBA00022801"/>
    </source>
</evidence>
<keyword evidence="11" id="KW-1185">Reference proteome</keyword>
<dbReference type="CDD" id="cd04077">
    <property type="entry name" value="Peptidases_S8_PCSK9_ProteinaseK_like"/>
    <property type="match status" value="1"/>
</dbReference>
<evidence type="ECO:0000259" key="9">
    <source>
        <dbReference type="Pfam" id="PF05922"/>
    </source>
</evidence>
<feature type="domain" description="Peptidase S8/S53" evidence="8">
    <location>
        <begin position="158"/>
        <end position="386"/>
    </location>
</feature>
<dbReference type="InterPro" id="IPR036852">
    <property type="entry name" value="Peptidase_S8/S53_dom_sf"/>
</dbReference>
<dbReference type="PROSITE" id="PS51892">
    <property type="entry name" value="SUBTILASE"/>
    <property type="match status" value="1"/>
</dbReference>
<dbReference type="GO" id="GO:0005615">
    <property type="term" value="C:extracellular space"/>
    <property type="evidence" value="ECO:0007669"/>
    <property type="project" value="TreeGrafter"/>
</dbReference>
<dbReference type="PRINTS" id="PR00723">
    <property type="entry name" value="SUBTILISIN"/>
</dbReference>
<dbReference type="SUPFAM" id="SSF54897">
    <property type="entry name" value="Protease propeptides/inhibitors"/>
    <property type="match status" value="1"/>
</dbReference>
<evidence type="ECO:0000256" key="1">
    <source>
        <dbReference type="ARBA" id="ARBA00011073"/>
    </source>
</evidence>
<dbReference type="PROSITE" id="PS00136">
    <property type="entry name" value="SUBTILASE_ASP"/>
    <property type="match status" value="1"/>
</dbReference>
<dbReference type="PROSITE" id="PS00137">
    <property type="entry name" value="SUBTILASE_HIS"/>
    <property type="match status" value="1"/>
</dbReference>
<dbReference type="InterPro" id="IPR050131">
    <property type="entry name" value="Peptidase_S8_subtilisin-like"/>
</dbReference>
<feature type="chain" id="PRO_5018286446" evidence="7">
    <location>
        <begin position="33"/>
        <end position="640"/>
    </location>
</feature>
<comment type="similarity">
    <text evidence="1 5 6">Belongs to the peptidase S8 family.</text>
</comment>
<dbReference type="Gene3D" id="3.30.70.80">
    <property type="entry name" value="Peptidase S8 propeptide/proteinase inhibitor I9"/>
    <property type="match status" value="1"/>
</dbReference>
<feature type="active site" description="Charge relay system" evidence="5">
    <location>
        <position position="198"/>
    </location>
</feature>
<evidence type="ECO:0000313" key="10">
    <source>
        <dbReference type="EMBL" id="RPF26262.1"/>
    </source>
</evidence>
<keyword evidence="4 5" id="KW-0720">Serine protease</keyword>
<dbReference type="InterPro" id="IPR010259">
    <property type="entry name" value="S8pro/Inhibitor_I9"/>
</dbReference>
<dbReference type="GO" id="GO:0004252">
    <property type="term" value="F:serine-type endopeptidase activity"/>
    <property type="evidence" value="ECO:0007669"/>
    <property type="project" value="UniProtKB-UniRule"/>
</dbReference>
<dbReference type="InterPro" id="IPR034193">
    <property type="entry name" value="PCSK9_ProteinaseK-like"/>
</dbReference>
<dbReference type="InterPro" id="IPR023828">
    <property type="entry name" value="Peptidase_S8_Ser-AS"/>
</dbReference>
<dbReference type="AlphaFoldDB" id="A0A3N4ZKT2"/>
<feature type="active site" description="Charge relay system" evidence="5">
    <location>
        <position position="167"/>
    </location>
</feature>
<dbReference type="InterPro" id="IPR037045">
    <property type="entry name" value="S8pro/Inhibitor_I9_sf"/>
</dbReference>
<dbReference type="InterPro" id="IPR022398">
    <property type="entry name" value="Peptidase_S8_His-AS"/>
</dbReference>
<evidence type="ECO:0000256" key="2">
    <source>
        <dbReference type="ARBA" id="ARBA00022670"/>
    </source>
</evidence>
<protein>
    <submittedName>
        <fullName evidence="10">Peptidase inhibitor I9</fullName>
    </submittedName>
</protein>
<dbReference type="EMBL" id="RKRA01000001">
    <property type="protein sequence ID" value="RPF26262.1"/>
    <property type="molecule type" value="Genomic_DNA"/>
</dbReference>
<evidence type="ECO:0000256" key="4">
    <source>
        <dbReference type="ARBA" id="ARBA00022825"/>
    </source>
</evidence>
<feature type="signal peptide" evidence="7">
    <location>
        <begin position="1"/>
        <end position="32"/>
    </location>
</feature>
<dbReference type="Gene3D" id="3.40.50.200">
    <property type="entry name" value="Peptidase S8/S53 domain"/>
    <property type="match status" value="1"/>
</dbReference>
<organism evidence="10 11">
    <name type="scientific">Georgenia muralis</name>
    <dbReference type="NCBI Taxonomy" id="154117"/>
    <lineage>
        <taxon>Bacteria</taxon>
        <taxon>Bacillati</taxon>
        <taxon>Actinomycetota</taxon>
        <taxon>Actinomycetes</taxon>
        <taxon>Micrococcales</taxon>
        <taxon>Bogoriellaceae</taxon>
        <taxon>Georgenia</taxon>
    </lineage>
</organism>
<evidence type="ECO:0000259" key="8">
    <source>
        <dbReference type="Pfam" id="PF00082"/>
    </source>
</evidence>
<accession>A0A3N4ZKT2</accession>
<evidence type="ECO:0000256" key="5">
    <source>
        <dbReference type="PROSITE-ProRule" id="PRU01240"/>
    </source>
</evidence>
<dbReference type="InterPro" id="IPR023827">
    <property type="entry name" value="Peptidase_S8_Asp-AS"/>
</dbReference>
<name>A0A3N4ZKT2_9MICO</name>
<evidence type="ECO:0000256" key="7">
    <source>
        <dbReference type="SAM" id="SignalP"/>
    </source>
</evidence>
<keyword evidence="7" id="KW-0732">Signal</keyword>
<keyword evidence="2 5" id="KW-0645">Protease</keyword>
<dbReference type="InterPro" id="IPR015500">
    <property type="entry name" value="Peptidase_S8_subtilisin-rel"/>
</dbReference>
<dbReference type="RefSeq" id="WP_211338707.1">
    <property type="nucleotide sequence ID" value="NZ_RKRA01000001.1"/>
</dbReference>
<dbReference type="InterPro" id="IPR028994">
    <property type="entry name" value="Integrin_alpha_N"/>
</dbReference>
<evidence type="ECO:0000313" key="11">
    <source>
        <dbReference type="Proteomes" id="UP000280726"/>
    </source>
</evidence>
<dbReference type="Pfam" id="PF00082">
    <property type="entry name" value="Peptidase_S8"/>
    <property type="match status" value="1"/>
</dbReference>
<sequence length="640" mass="65501">MSLRAVRGTRVAAATAALLTTIAVALAGSAGAAPAPAKAAYIVTLETDTDARGIARALQVVPRHVFTEVLDGFAADLTAGQVHALRANPHVAAVELDHVARAVEPVPTAPAEPLATATTAVTTAAAQPLPATGELWGLDRIDQAALPLDNTYGYDETGDGVTVYVIDTGIDTAHWDFGGRATNVYDVFGGTGQDENGHGTQVAGIIGGELFGVAKEVTLAGVRVLDANGDGAYSGVIAALDVVAQASAGPAVANLSLVGPYSLALNQAVTDLSDSGVAVVVAAGNTSIDVAGVSPASAPAAITVAATDRYDGRASYSNYGSAVDLYAPGTGIASATLDGNAVIASGTSMAAPHVAGVAAQYKGRFGDVTSAELASQLTASATAGAVRVSDSLISQVTPNRLLTTFAVSPPAEPAPRGFFLSDTLDGTVHTTFEFGTATDTDVYMGDWDGDGVDTPAYRRGNTFHLRNSNTAGEPDLSVAYGRVGDAVYVGDWDGNGSDTFAVRRGNAFYLSNTFAGGPADVVTRYGRVGDEVVVGDWDGDGTDTPSVRRGNTYYLKNDFSGGPADIVTRYGRTTDLVHAGDWDGDGPDTLTVQRGNQYFIKNDFTGGVADATFFLGLATDTTLVGDFDGDGRDTLGYHRP</sequence>
<dbReference type="Proteomes" id="UP000280726">
    <property type="component" value="Unassembled WGS sequence"/>
</dbReference>
<gene>
    <name evidence="10" type="ORF">EDD32_0696</name>
</gene>
<dbReference type="GO" id="GO:0006508">
    <property type="term" value="P:proteolysis"/>
    <property type="evidence" value="ECO:0007669"/>
    <property type="project" value="UniProtKB-KW"/>
</dbReference>
<comment type="caution">
    <text evidence="10">The sequence shown here is derived from an EMBL/GenBank/DDBJ whole genome shotgun (WGS) entry which is preliminary data.</text>
</comment>